<gene>
    <name evidence="2" type="ORF">ACFOOQ_03815</name>
</gene>
<dbReference type="EMBL" id="JBHRYJ010000001">
    <property type="protein sequence ID" value="MFC3674656.1"/>
    <property type="molecule type" value="Genomic_DNA"/>
</dbReference>
<dbReference type="InterPro" id="IPR009826">
    <property type="entry name" value="DNA_circ_N"/>
</dbReference>
<sequence length="405" mass="42860">MTWRDELQPARFRTAGFEVEAAERSGGRRLAKHEYPQQDIPYVEDLGRKAEGFRVTAYVIGESYKTARDALLAALREAGPGILVHPLHGQVSVAVDSWTQRETTDQGGMASFEIAFVEAGDQQYPQSSYDTAARVGMSSDAAMAAAGTDLANRLDTRGPGFLTQSAGDALRGALDKLNTLSSQMAPADAAAATRNLSGMTGDLDGLVSTGAGLSSRLTGVFSALRGLDPAGRIAGYRSLLGYGSGLPGASTSQPLDGTAWATASRQQEAANNLAIADAVQRMALIETTRAGAETDFATYDDAIAWRDDIGQRLDDASEVVASRSTGSDDMFTALTDLRTEALRDIDTRAVNKPALRKIQPPETMPATVLAYQLYGDATRADEIASRNGVAHPGFVPPEPLSVLSV</sequence>
<dbReference type="RefSeq" id="WP_379721985.1">
    <property type="nucleotide sequence ID" value="NZ_JBHRYJ010000001.1"/>
</dbReference>
<keyword evidence="3" id="KW-1185">Reference proteome</keyword>
<evidence type="ECO:0000313" key="2">
    <source>
        <dbReference type="EMBL" id="MFC3674656.1"/>
    </source>
</evidence>
<dbReference type="Proteomes" id="UP001595711">
    <property type="component" value="Unassembled WGS sequence"/>
</dbReference>
<dbReference type="Pfam" id="PF07157">
    <property type="entry name" value="DNA_circ_N"/>
    <property type="match status" value="1"/>
</dbReference>
<reference evidence="3" key="1">
    <citation type="journal article" date="2019" name="Int. J. Syst. Evol. Microbiol.">
        <title>The Global Catalogue of Microorganisms (GCM) 10K type strain sequencing project: providing services to taxonomists for standard genome sequencing and annotation.</title>
        <authorList>
            <consortium name="The Broad Institute Genomics Platform"/>
            <consortium name="The Broad Institute Genome Sequencing Center for Infectious Disease"/>
            <person name="Wu L."/>
            <person name="Ma J."/>
        </authorList>
    </citation>
    <scope>NUCLEOTIDE SEQUENCE [LARGE SCALE GENOMIC DNA]</scope>
    <source>
        <strain evidence="3">KCTC 42182</strain>
    </source>
</reference>
<accession>A0ABV7VDG4</accession>
<name>A0ABV7VDG4_9PROT</name>
<evidence type="ECO:0000259" key="1">
    <source>
        <dbReference type="Pfam" id="PF07157"/>
    </source>
</evidence>
<protein>
    <submittedName>
        <fullName evidence="2">DNA circularization protein</fullName>
    </submittedName>
</protein>
<feature type="domain" description="DNA circulation N-terminal" evidence="1">
    <location>
        <begin position="7"/>
        <end position="93"/>
    </location>
</feature>
<comment type="caution">
    <text evidence="2">The sequence shown here is derived from an EMBL/GenBank/DDBJ whole genome shotgun (WGS) entry which is preliminary data.</text>
</comment>
<evidence type="ECO:0000313" key="3">
    <source>
        <dbReference type="Proteomes" id="UP001595711"/>
    </source>
</evidence>
<proteinExistence type="predicted"/>
<organism evidence="2 3">
    <name type="scientific">Ferrovibrio xuzhouensis</name>
    <dbReference type="NCBI Taxonomy" id="1576914"/>
    <lineage>
        <taxon>Bacteria</taxon>
        <taxon>Pseudomonadati</taxon>
        <taxon>Pseudomonadota</taxon>
        <taxon>Alphaproteobacteria</taxon>
        <taxon>Rhodospirillales</taxon>
        <taxon>Rhodospirillaceae</taxon>
        <taxon>Ferrovibrio</taxon>
    </lineage>
</organism>